<evidence type="ECO:0000256" key="4">
    <source>
        <dbReference type="ARBA" id="ARBA00022801"/>
    </source>
</evidence>
<evidence type="ECO:0000256" key="3">
    <source>
        <dbReference type="ARBA" id="ARBA00022750"/>
    </source>
</evidence>
<feature type="compositionally biased region" description="Gly residues" evidence="8">
    <location>
        <begin position="372"/>
        <end position="402"/>
    </location>
</feature>
<dbReference type="InterPro" id="IPR034164">
    <property type="entry name" value="Pepsin-like_dom"/>
</dbReference>
<feature type="signal peptide" evidence="9">
    <location>
        <begin position="1"/>
        <end position="19"/>
    </location>
</feature>
<accession>A0A7I8XMI0</accession>
<feature type="disulfide bond" evidence="6">
    <location>
        <begin position="93"/>
        <end position="103"/>
    </location>
</feature>
<dbReference type="InterPro" id="IPR001969">
    <property type="entry name" value="Aspartic_peptidase_AS"/>
</dbReference>
<sequence>MMRIPAALVVLLCVWLVDSAVLKYQLRKQQGATTLHNRKWAKGRVLEDVLGLTVANQNDIWYKGVISLGTPPQSFELQFDTGSNLLWVPGQGCTSSGFYASSCKSGATYNPSASSTASDTGRQFSVSYGTGTAAGKYYTDKFAFGNGSSTLPLKNPVTFGVGEQMTFQDGGILGLSFATDENTPIFIQGVNEGVFDEPIFTAYFQDCEAGTCPNGGQITLGGFDSKNCESDYQWIPLTTGTPYWQFVVNTLSVGSFSASNFKAISDTGTAYIVIPSDNIQQFTSELGATSSGGAYYVNCQSTAKISLSINGQTYSINAKSLMLGAKSDSGNCQIAVSSGDFGFWIFGDAFIRDYCQVYDVKKKRIAFAAIKGSGGGSGTPEQVQGGGNGQNGQFGQNGGNRGQNGENQRQNQNGQLGQKGQVGQNGQFGQNGQNNGQNKGQNRNGQLGQNSQNQGQVPNGWEYLGNGVYRTADGFYYSVPRN</sequence>
<proteinExistence type="inferred from homology"/>
<organism evidence="11 12">
    <name type="scientific">Bursaphelenchus xylophilus</name>
    <name type="common">Pinewood nematode worm</name>
    <name type="synonym">Aphelenchoides xylophilus</name>
    <dbReference type="NCBI Taxonomy" id="6326"/>
    <lineage>
        <taxon>Eukaryota</taxon>
        <taxon>Metazoa</taxon>
        <taxon>Ecdysozoa</taxon>
        <taxon>Nematoda</taxon>
        <taxon>Chromadorea</taxon>
        <taxon>Rhabditida</taxon>
        <taxon>Tylenchina</taxon>
        <taxon>Tylenchomorpha</taxon>
        <taxon>Aphelenchoidea</taxon>
        <taxon>Aphelenchoididae</taxon>
        <taxon>Bursaphelenchus</taxon>
    </lineage>
</organism>
<feature type="active site" evidence="5">
    <location>
        <position position="80"/>
    </location>
</feature>
<keyword evidence="4 7" id="KW-0378">Hydrolase</keyword>
<evidence type="ECO:0000313" key="11">
    <source>
        <dbReference type="EMBL" id="CAD5212326.1"/>
    </source>
</evidence>
<keyword evidence="2 7" id="KW-0645">Protease</keyword>
<dbReference type="EMBL" id="CAJFDI010000001">
    <property type="protein sequence ID" value="CAD5212326.1"/>
    <property type="molecule type" value="Genomic_DNA"/>
</dbReference>
<dbReference type="FunFam" id="2.40.70.10:FF:000115">
    <property type="entry name" value="Lysosomal aspartic protease"/>
    <property type="match status" value="1"/>
</dbReference>
<evidence type="ECO:0000256" key="9">
    <source>
        <dbReference type="SAM" id="SignalP"/>
    </source>
</evidence>
<dbReference type="PRINTS" id="PR00792">
    <property type="entry name" value="PEPSIN"/>
</dbReference>
<feature type="region of interest" description="Disordered" evidence="8">
    <location>
        <begin position="371"/>
        <end position="465"/>
    </location>
</feature>
<dbReference type="Pfam" id="PF00026">
    <property type="entry name" value="Asp"/>
    <property type="match status" value="1"/>
</dbReference>
<dbReference type="CDD" id="cd05471">
    <property type="entry name" value="pepsin_like"/>
    <property type="match status" value="1"/>
</dbReference>
<reference evidence="11" key="1">
    <citation type="submission" date="2020-09" db="EMBL/GenBank/DDBJ databases">
        <authorList>
            <person name="Kikuchi T."/>
        </authorList>
    </citation>
    <scope>NUCLEOTIDE SEQUENCE</scope>
    <source>
        <strain evidence="11">Ka4C1</strain>
    </source>
</reference>
<keyword evidence="6" id="KW-1015">Disulfide bond</keyword>
<evidence type="ECO:0000256" key="5">
    <source>
        <dbReference type="PIRSR" id="PIRSR601461-1"/>
    </source>
</evidence>
<protein>
    <submittedName>
        <fullName evidence="11">(pine wood nematode) hypothetical protein</fullName>
    </submittedName>
</protein>
<dbReference type="AlphaFoldDB" id="A0A7I8XMI0"/>
<evidence type="ECO:0000256" key="7">
    <source>
        <dbReference type="RuleBase" id="RU000454"/>
    </source>
</evidence>
<evidence type="ECO:0000256" key="6">
    <source>
        <dbReference type="PIRSR" id="PIRSR601461-2"/>
    </source>
</evidence>
<dbReference type="SUPFAM" id="SSF50630">
    <property type="entry name" value="Acid proteases"/>
    <property type="match status" value="1"/>
</dbReference>
<dbReference type="GO" id="GO:0004190">
    <property type="term" value="F:aspartic-type endopeptidase activity"/>
    <property type="evidence" value="ECO:0007669"/>
    <property type="project" value="UniProtKB-KW"/>
</dbReference>
<evidence type="ECO:0000256" key="8">
    <source>
        <dbReference type="SAM" id="MobiDB-lite"/>
    </source>
</evidence>
<feature type="domain" description="Peptidase A1" evidence="10">
    <location>
        <begin position="62"/>
        <end position="368"/>
    </location>
</feature>
<dbReference type="OrthoDB" id="771136at2759"/>
<evidence type="ECO:0000313" key="12">
    <source>
        <dbReference type="Proteomes" id="UP000659654"/>
    </source>
</evidence>
<dbReference type="SMR" id="A0A7I8XMI0"/>
<dbReference type="Proteomes" id="UP000582659">
    <property type="component" value="Unassembled WGS sequence"/>
</dbReference>
<keyword evidence="3 7" id="KW-0064">Aspartyl protease</keyword>
<dbReference type="InterPro" id="IPR001461">
    <property type="entry name" value="Aspartic_peptidase_A1"/>
</dbReference>
<dbReference type="Gene3D" id="2.40.70.10">
    <property type="entry name" value="Acid Proteases"/>
    <property type="match status" value="2"/>
</dbReference>
<dbReference type="GO" id="GO:0006508">
    <property type="term" value="P:proteolysis"/>
    <property type="evidence" value="ECO:0007669"/>
    <property type="project" value="UniProtKB-KW"/>
</dbReference>
<name>A0A7I8XMI0_BURXY</name>
<dbReference type="PANTHER" id="PTHR47966">
    <property type="entry name" value="BETA-SITE APP-CLEAVING ENZYME, ISOFORM A-RELATED"/>
    <property type="match status" value="1"/>
</dbReference>
<keyword evidence="9" id="KW-0732">Signal</keyword>
<evidence type="ECO:0000256" key="1">
    <source>
        <dbReference type="ARBA" id="ARBA00007447"/>
    </source>
</evidence>
<dbReference type="PROSITE" id="PS51767">
    <property type="entry name" value="PEPTIDASE_A1"/>
    <property type="match status" value="1"/>
</dbReference>
<dbReference type="EMBL" id="CAJFCV020000001">
    <property type="protein sequence ID" value="CAG9090281.1"/>
    <property type="molecule type" value="Genomic_DNA"/>
</dbReference>
<evidence type="ECO:0000259" key="10">
    <source>
        <dbReference type="PROSITE" id="PS51767"/>
    </source>
</evidence>
<dbReference type="PANTHER" id="PTHR47966:SF45">
    <property type="entry name" value="PEPTIDASE A1 DOMAIN-CONTAINING PROTEIN"/>
    <property type="match status" value="1"/>
</dbReference>
<evidence type="ECO:0000256" key="2">
    <source>
        <dbReference type="ARBA" id="ARBA00022670"/>
    </source>
</evidence>
<feature type="active site" evidence="5">
    <location>
        <position position="266"/>
    </location>
</feature>
<gene>
    <name evidence="11" type="ORF">BXYJ_LOCUS2864</name>
</gene>
<feature type="chain" id="PRO_5035412642" evidence="9">
    <location>
        <begin position="20"/>
        <end position="482"/>
    </location>
</feature>
<dbReference type="InterPro" id="IPR021109">
    <property type="entry name" value="Peptidase_aspartic_dom_sf"/>
</dbReference>
<feature type="compositionally biased region" description="Low complexity" evidence="8">
    <location>
        <begin position="403"/>
        <end position="456"/>
    </location>
</feature>
<keyword evidence="12" id="KW-1185">Reference proteome</keyword>
<dbReference type="Proteomes" id="UP000659654">
    <property type="component" value="Unassembled WGS sequence"/>
</dbReference>
<dbReference type="GO" id="GO:0005764">
    <property type="term" value="C:lysosome"/>
    <property type="evidence" value="ECO:0007669"/>
    <property type="project" value="TreeGrafter"/>
</dbReference>
<comment type="similarity">
    <text evidence="1 7">Belongs to the peptidase A1 family.</text>
</comment>
<dbReference type="InterPro" id="IPR033121">
    <property type="entry name" value="PEPTIDASE_A1"/>
</dbReference>
<dbReference type="PROSITE" id="PS00141">
    <property type="entry name" value="ASP_PROTEASE"/>
    <property type="match status" value="1"/>
</dbReference>
<comment type="caution">
    <text evidence="11">The sequence shown here is derived from an EMBL/GenBank/DDBJ whole genome shotgun (WGS) entry which is preliminary data.</text>
</comment>